<reference evidence="2 3" key="1">
    <citation type="journal article" date="2010" name="Proc. Natl. Acad. Sci. U.S.A.">
        <title>Enigmatic, ultrasmall, uncultivated Archaea.</title>
        <authorList>
            <person name="Baker B.J."/>
            <person name="Comolli L.R."/>
            <person name="Dick G.J."/>
            <person name="Hauser L.J."/>
            <person name="Hyatt D."/>
            <person name="Dill B.D."/>
            <person name="Land M.L."/>
            <person name="Verberkmoes N.C."/>
            <person name="Hettich R.L."/>
            <person name="Banfield J.F."/>
        </authorList>
    </citation>
    <scope>NUCLEOTIDE SEQUENCE [LARGE SCALE GENOMIC DNA]</scope>
</reference>
<evidence type="ECO:0008006" key="4">
    <source>
        <dbReference type="Google" id="ProtNLM"/>
    </source>
</evidence>
<dbReference type="AlphaFoldDB" id="D2EES2"/>
<gene>
    <name evidence="2" type="ORF">BJBARM4_0225</name>
</gene>
<proteinExistence type="predicted"/>
<name>D2EES2_PARA4</name>
<evidence type="ECO:0000313" key="3">
    <source>
        <dbReference type="Proteomes" id="UP000009375"/>
    </source>
</evidence>
<dbReference type="EMBL" id="GG730041">
    <property type="protein sequence ID" value="EEZ93133.1"/>
    <property type="molecule type" value="Genomic_DNA"/>
</dbReference>
<keyword evidence="1" id="KW-1133">Transmembrane helix</keyword>
<feature type="transmembrane region" description="Helical" evidence="1">
    <location>
        <begin position="20"/>
        <end position="40"/>
    </location>
</feature>
<protein>
    <recommendedName>
        <fullName evidence="4">Transmembrane protein</fullName>
    </recommendedName>
</protein>
<sequence length="137" mass="14993">MKFIIKKEEKEKKRINKQLIAAMLFFVIIAVLVYFIAVSLNHVSQQNDIAKLNAEAAAYGQQLTSEISANSTACTQNYSFANSSNAKIGCGAVIYCYYSSSCQYSGPQSSNTIGFLCDAFKPNRVIATGMCFKVSLS</sequence>
<dbReference type="Proteomes" id="UP000009375">
    <property type="component" value="Unassembled WGS sequence"/>
</dbReference>
<evidence type="ECO:0000313" key="2">
    <source>
        <dbReference type="EMBL" id="EEZ93133.1"/>
    </source>
</evidence>
<keyword evidence="1" id="KW-0472">Membrane</keyword>
<organism evidence="2 3">
    <name type="scientific">Candidatus Parvarchaeum acidiphilum ARMAN-4</name>
    <dbReference type="NCBI Taxonomy" id="662760"/>
    <lineage>
        <taxon>Archaea</taxon>
        <taxon>Candidatus Parvarchaeota</taxon>
        <taxon>Candidatus Parvarchaeum</taxon>
    </lineage>
</organism>
<keyword evidence="1" id="KW-0812">Transmembrane</keyword>
<evidence type="ECO:0000256" key="1">
    <source>
        <dbReference type="SAM" id="Phobius"/>
    </source>
</evidence>
<accession>D2EES2</accession>